<reference evidence="2" key="2">
    <citation type="submission" date="2010-07" db="EMBL/GenBank/DDBJ databases">
        <title>Complete genome sequence of Arthrobacter arilaitensis (strain DSM 16368 / CIP 108037 / JCM 13566 / Re117).</title>
        <authorList>
            <person name="Genoscope."/>
        </authorList>
    </citation>
    <scope>NUCLEOTIDE SEQUENCE [LARGE SCALE GENOMIC DNA]</scope>
    <source>
        <strain evidence="2">DSM 16368 / CIP 108037 / IAM 15318 / JCM 13566 / Re117</strain>
    </source>
</reference>
<dbReference type="Proteomes" id="UP000006878">
    <property type="component" value="Chromosome"/>
</dbReference>
<keyword evidence="2" id="KW-1185">Reference proteome</keyword>
<dbReference type="Gene3D" id="1.10.10.60">
    <property type="entry name" value="Homeodomain-like"/>
    <property type="match status" value="1"/>
</dbReference>
<sequence length="97" mass="11168">MSKRQKFTPEFRAEAVELVLSSGKSLVEVSESLGINEGTLGNWVRAYRTEHPETETEERGPVEWAQHEKLRRELAEVKRENEFLKDVSAYFASKGKK</sequence>
<accession>A0ABP1TZD9</accession>
<reference evidence="2" key="1">
    <citation type="journal article" date="2010" name="PLoS ONE">
        <title>The Arthrobacter arilaitensis Re117 genome sequence reveals its genetic adaptation to the surface of cheese.</title>
        <authorList>
            <person name="Monnet C."/>
            <person name="Loux V."/>
            <person name="Gibrat J.F."/>
            <person name="Spinnler E."/>
            <person name="Barbe V."/>
            <person name="Vacherie B."/>
            <person name="Gavory F."/>
            <person name="Gourbeyre E."/>
            <person name="Siguier P."/>
            <person name="Chandler M."/>
            <person name="Elleuch R."/>
            <person name="Irlinger F."/>
            <person name="Vallaeys T."/>
        </authorList>
    </citation>
    <scope>NUCLEOTIDE SEQUENCE</scope>
    <source>
        <strain evidence="2">DSM 16368 / CIP 108037 / IAM 15318 / JCM 13566 / Re117</strain>
    </source>
</reference>
<evidence type="ECO:0000313" key="1">
    <source>
        <dbReference type="EMBL" id="CBT74464.1"/>
    </source>
</evidence>
<dbReference type="EMBL" id="FQ311875">
    <property type="protein sequence ID" value="CBT74464.1"/>
    <property type="molecule type" value="Genomic_DNA"/>
</dbReference>
<gene>
    <name evidence="1" type="ordered locus">AARI_34400</name>
</gene>
<protein>
    <submittedName>
        <fullName evidence="1">Transposase of ISAar37, IS3 family, IS3 group, orfA</fullName>
    </submittedName>
</protein>
<evidence type="ECO:0000313" key="2">
    <source>
        <dbReference type="Proteomes" id="UP000006878"/>
    </source>
</evidence>
<organism evidence="1 2">
    <name type="scientific">Glutamicibacter arilaitensis (strain DSM 16368 / CIP 108037 / IAM 15318 / JCM 13566 / NCIMB 14258 / Re117)</name>
    <name type="common">Arthrobacter arilaitensis</name>
    <dbReference type="NCBI Taxonomy" id="861360"/>
    <lineage>
        <taxon>Bacteria</taxon>
        <taxon>Bacillati</taxon>
        <taxon>Actinomycetota</taxon>
        <taxon>Actinomycetes</taxon>
        <taxon>Micrococcales</taxon>
        <taxon>Micrococcaceae</taxon>
        <taxon>Glutamicibacter</taxon>
    </lineage>
</organism>
<name>A0ABP1TZD9_GLUAR</name>
<dbReference type="InterPro" id="IPR002514">
    <property type="entry name" value="Transposase_8"/>
</dbReference>
<dbReference type="Pfam" id="PF01527">
    <property type="entry name" value="HTH_Tnp_1"/>
    <property type="match status" value="1"/>
</dbReference>
<dbReference type="InterPro" id="IPR009057">
    <property type="entry name" value="Homeodomain-like_sf"/>
</dbReference>
<dbReference type="SUPFAM" id="SSF46689">
    <property type="entry name" value="Homeodomain-like"/>
    <property type="match status" value="1"/>
</dbReference>
<proteinExistence type="predicted"/>